<dbReference type="EMBL" id="JANPWB010000010">
    <property type="protein sequence ID" value="KAJ1141167.1"/>
    <property type="molecule type" value="Genomic_DNA"/>
</dbReference>
<evidence type="ECO:0000313" key="3">
    <source>
        <dbReference type="Proteomes" id="UP001066276"/>
    </source>
</evidence>
<dbReference type="Proteomes" id="UP001066276">
    <property type="component" value="Chromosome 6"/>
</dbReference>
<organism evidence="2 3">
    <name type="scientific">Pleurodeles waltl</name>
    <name type="common">Iberian ribbed newt</name>
    <dbReference type="NCBI Taxonomy" id="8319"/>
    <lineage>
        <taxon>Eukaryota</taxon>
        <taxon>Metazoa</taxon>
        <taxon>Chordata</taxon>
        <taxon>Craniata</taxon>
        <taxon>Vertebrata</taxon>
        <taxon>Euteleostomi</taxon>
        <taxon>Amphibia</taxon>
        <taxon>Batrachia</taxon>
        <taxon>Caudata</taxon>
        <taxon>Salamandroidea</taxon>
        <taxon>Salamandridae</taxon>
        <taxon>Pleurodelinae</taxon>
        <taxon>Pleurodeles</taxon>
    </lineage>
</organism>
<gene>
    <name evidence="2" type="ORF">NDU88_007502</name>
</gene>
<dbReference type="AlphaFoldDB" id="A0AAV7QP94"/>
<comment type="caution">
    <text evidence="2">The sequence shown here is derived from an EMBL/GenBank/DDBJ whole genome shotgun (WGS) entry which is preliminary data.</text>
</comment>
<feature type="region of interest" description="Disordered" evidence="1">
    <location>
        <begin position="58"/>
        <end position="101"/>
    </location>
</feature>
<feature type="compositionally biased region" description="Basic residues" evidence="1">
    <location>
        <begin position="16"/>
        <end position="35"/>
    </location>
</feature>
<name>A0AAV7QP94_PLEWA</name>
<proteinExistence type="predicted"/>
<evidence type="ECO:0000256" key="1">
    <source>
        <dbReference type="SAM" id="MobiDB-lite"/>
    </source>
</evidence>
<keyword evidence="3" id="KW-1185">Reference proteome</keyword>
<feature type="region of interest" description="Disordered" evidence="1">
    <location>
        <begin position="141"/>
        <end position="202"/>
    </location>
</feature>
<evidence type="ECO:0000313" key="2">
    <source>
        <dbReference type="EMBL" id="KAJ1141167.1"/>
    </source>
</evidence>
<reference evidence="2" key="1">
    <citation type="journal article" date="2022" name="bioRxiv">
        <title>Sequencing and chromosome-scale assembly of the giantPleurodeles waltlgenome.</title>
        <authorList>
            <person name="Brown T."/>
            <person name="Elewa A."/>
            <person name="Iarovenko S."/>
            <person name="Subramanian E."/>
            <person name="Araus A.J."/>
            <person name="Petzold A."/>
            <person name="Susuki M."/>
            <person name="Suzuki K.-i.T."/>
            <person name="Hayashi T."/>
            <person name="Toyoda A."/>
            <person name="Oliveira C."/>
            <person name="Osipova E."/>
            <person name="Leigh N.D."/>
            <person name="Simon A."/>
            <person name="Yun M.H."/>
        </authorList>
    </citation>
    <scope>NUCLEOTIDE SEQUENCE</scope>
    <source>
        <strain evidence="2">20211129_DDA</strain>
        <tissue evidence="2">Liver</tissue>
    </source>
</reference>
<accession>A0AAV7QP94</accession>
<feature type="compositionally biased region" description="Basic and acidic residues" evidence="1">
    <location>
        <begin position="162"/>
        <end position="186"/>
    </location>
</feature>
<protein>
    <submittedName>
        <fullName evidence="2">Uncharacterized protein</fullName>
    </submittedName>
</protein>
<sequence length="202" mass="21999">MAKDQNATIRIEGGRAAKKGRPGHRRTGRRQQKRKTVAEGLRPMGGCRLRTAGALMEQGEQPGTARGRHELAAAANTNSTGDSPLDDATRVEQLTVTGDSPVRAKRPCELALEQGNMENLGVNLELEIEEIIKAAREVATTHSKDWILKQNRGSGTVEGPTQEERDSDRTSGTAHDGEYPPSEAKKQQRTQAEVPKKGTRET</sequence>
<feature type="region of interest" description="Disordered" evidence="1">
    <location>
        <begin position="1"/>
        <end position="44"/>
    </location>
</feature>